<evidence type="ECO:0008006" key="4">
    <source>
        <dbReference type="Google" id="ProtNLM"/>
    </source>
</evidence>
<dbReference type="OrthoDB" id="69177at2759"/>
<reference evidence="2 3" key="1">
    <citation type="submission" date="2017-03" db="EMBL/GenBank/DDBJ databases">
        <title>Genomes of endolithic fungi from Antarctica.</title>
        <authorList>
            <person name="Coleine C."/>
            <person name="Masonjones S."/>
            <person name="Stajich J.E."/>
        </authorList>
    </citation>
    <scope>NUCLEOTIDE SEQUENCE [LARGE SCALE GENOMIC DNA]</scope>
    <source>
        <strain evidence="2 3">CCFEE 5187</strain>
    </source>
</reference>
<dbReference type="AlphaFoldDB" id="A0A4U0X2T4"/>
<organism evidence="2 3">
    <name type="scientific">Cryomyces minteri</name>
    <dbReference type="NCBI Taxonomy" id="331657"/>
    <lineage>
        <taxon>Eukaryota</taxon>
        <taxon>Fungi</taxon>
        <taxon>Dikarya</taxon>
        <taxon>Ascomycota</taxon>
        <taxon>Pezizomycotina</taxon>
        <taxon>Dothideomycetes</taxon>
        <taxon>Dothideomycetes incertae sedis</taxon>
        <taxon>Cryomyces</taxon>
    </lineage>
</organism>
<dbReference type="EMBL" id="NAJN01000801">
    <property type="protein sequence ID" value="TKA68625.1"/>
    <property type="molecule type" value="Genomic_DNA"/>
</dbReference>
<evidence type="ECO:0000313" key="2">
    <source>
        <dbReference type="EMBL" id="TKA68625.1"/>
    </source>
</evidence>
<protein>
    <recommendedName>
        <fullName evidence="4">Prolyl 4-hydroxylase alpha subunit Fe(2+) 2OG dioxygenase domain-containing protein</fullName>
    </recommendedName>
</protein>
<comment type="caution">
    <text evidence="2">The sequence shown here is derived from an EMBL/GenBank/DDBJ whole genome shotgun (WGS) entry which is preliminary data.</text>
</comment>
<name>A0A4U0X2T4_9PEZI</name>
<evidence type="ECO:0000256" key="1">
    <source>
        <dbReference type="SAM" id="MobiDB-lite"/>
    </source>
</evidence>
<proteinExistence type="predicted"/>
<gene>
    <name evidence="2" type="ORF">B0A49_10878</name>
</gene>
<dbReference type="Proteomes" id="UP000308768">
    <property type="component" value="Unassembled WGS sequence"/>
</dbReference>
<feature type="non-terminal residue" evidence="2">
    <location>
        <position position="1"/>
    </location>
</feature>
<evidence type="ECO:0000313" key="3">
    <source>
        <dbReference type="Proteomes" id="UP000308768"/>
    </source>
</evidence>
<accession>A0A4U0X2T4</accession>
<keyword evidence="3" id="KW-1185">Reference proteome</keyword>
<feature type="region of interest" description="Disordered" evidence="1">
    <location>
        <begin position="48"/>
        <end position="67"/>
    </location>
</feature>
<sequence length="67" mass="7742">NGVDDRTGEEEREKLWGGEVVGLNPNIRVYRYRKGQFFDQHYDDANTLTLPLPPQHMQQQPGRSSSI</sequence>